<dbReference type="Proteomes" id="UP001497497">
    <property type="component" value="Unassembled WGS sequence"/>
</dbReference>
<keyword evidence="1" id="KW-0472">Membrane</keyword>
<name>A0AAV2I1F8_LYMST</name>
<comment type="caution">
    <text evidence="2">The sequence shown here is derived from an EMBL/GenBank/DDBJ whole genome shotgun (WGS) entry which is preliminary data.</text>
</comment>
<protein>
    <submittedName>
        <fullName evidence="2">Uncharacterized protein</fullName>
    </submittedName>
</protein>
<feature type="transmembrane region" description="Helical" evidence="1">
    <location>
        <begin position="12"/>
        <end position="32"/>
    </location>
</feature>
<dbReference type="AlphaFoldDB" id="A0AAV2I1F8"/>
<reference evidence="2 3" key="1">
    <citation type="submission" date="2024-04" db="EMBL/GenBank/DDBJ databases">
        <authorList>
            <consortium name="Genoscope - CEA"/>
            <person name="William W."/>
        </authorList>
    </citation>
    <scope>NUCLEOTIDE SEQUENCE [LARGE SCALE GENOMIC DNA]</scope>
</reference>
<keyword evidence="1" id="KW-1133">Transmembrane helix</keyword>
<keyword evidence="1" id="KW-0812">Transmembrane</keyword>
<feature type="transmembrane region" description="Helical" evidence="1">
    <location>
        <begin position="72"/>
        <end position="91"/>
    </location>
</feature>
<keyword evidence="3" id="KW-1185">Reference proteome</keyword>
<proteinExistence type="predicted"/>
<sequence>MQSVASHFIDMFSLQVLTLEFFFCLNKIYFCLSFLSRNNHDQKNYQVVQLLLVVSVISLYSPHEEQKHRRMYFAALLTVLFAGTLAVEPILPNTDWIHLLGKKNTLDSLLKPLLPILDWNNLAQVGRRSSFEPWLPINDTIIALIHSLGKKNVLPRDYYITINDTLMALIHSLGKKSVLPLDSYIKQINWTLFQPLLLSKKRDILQGSSTTFNPFILSKRILDLVSIFSPGVDGGFNLQQQLLQQLSGKRDSQALISLTGDGLVPFLPYLINSKKRDILQGSSTAFNPWILSKRASDLAPILSLGGSGGSTLQQLIDQIASKRSLQSILTIPDLGIIHFEPNLILSKKRDVVFDPFNTNPLIISKKRDILFDPLHPNVVSKKNIWNPLIDILLPPIKDVV</sequence>
<evidence type="ECO:0000313" key="2">
    <source>
        <dbReference type="EMBL" id="CAL1539802.1"/>
    </source>
</evidence>
<gene>
    <name evidence="2" type="ORF">GSLYS_00013535001</name>
</gene>
<accession>A0AAV2I1F8</accession>
<organism evidence="2 3">
    <name type="scientific">Lymnaea stagnalis</name>
    <name type="common">Great pond snail</name>
    <name type="synonym">Helix stagnalis</name>
    <dbReference type="NCBI Taxonomy" id="6523"/>
    <lineage>
        <taxon>Eukaryota</taxon>
        <taxon>Metazoa</taxon>
        <taxon>Spiralia</taxon>
        <taxon>Lophotrochozoa</taxon>
        <taxon>Mollusca</taxon>
        <taxon>Gastropoda</taxon>
        <taxon>Heterobranchia</taxon>
        <taxon>Euthyneura</taxon>
        <taxon>Panpulmonata</taxon>
        <taxon>Hygrophila</taxon>
        <taxon>Lymnaeoidea</taxon>
        <taxon>Lymnaeidae</taxon>
        <taxon>Lymnaea</taxon>
    </lineage>
</organism>
<evidence type="ECO:0000256" key="1">
    <source>
        <dbReference type="SAM" id="Phobius"/>
    </source>
</evidence>
<dbReference type="EMBL" id="CAXITT010000356">
    <property type="protein sequence ID" value="CAL1539802.1"/>
    <property type="molecule type" value="Genomic_DNA"/>
</dbReference>
<evidence type="ECO:0000313" key="3">
    <source>
        <dbReference type="Proteomes" id="UP001497497"/>
    </source>
</evidence>